<dbReference type="Proteomes" id="UP001174936">
    <property type="component" value="Unassembled WGS sequence"/>
</dbReference>
<keyword evidence="2" id="KW-1185">Reference proteome</keyword>
<proteinExistence type="predicted"/>
<name>A0AA39Y6C0_9PEZI</name>
<dbReference type="EMBL" id="JAULSV010000004">
    <property type="protein sequence ID" value="KAK0646862.1"/>
    <property type="molecule type" value="Genomic_DNA"/>
</dbReference>
<comment type="caution">
    <text evidence="1">The sequence shown here is derived from an EMBL/GenBank/DDBJ whole genome shotgun (WGS) entry which is preliminary data.</text>
</comment>
<organism evidence="1 2">
    <name type="scientific">Cercophora newfieldiana</name>
    <dbReference type="NCBI Taxonomy" id="92897"/>
    <lineage>
        <taxon>Eukaryota</taxon>
        <taxon>Fungi</taxon>
        <taxon>Dikarya</taxon>
        <taxon>Ascomycota</taxon>
        <taxon>Pezizomycotina</taxon>
        <taxon>Sordariomycetes</taxon>
        <taxon>Sordariomycetidae</taxon>
        <taxon>Sordariales</taxon>
        <taxon>Lasiosphaeriaceae</taxon>
        <taxon>Cercophora</taxon>
    </lineage>
</organism>
<evidence type="ECO:0000313" key="2">
    <source>
        <dbReference type="Proteomes" id="UP001174936"/>
    </source>
</evidence>
<dbReference type="AlphaFoldDB" id="A0AA39Y6C0"/>
<reference evidence="1" key="1">
    <citation type="submission" date="2023-06" db="EMBL/GenBank/DDBJ databases">
        <title>Genome-scale phylogeny and comparative genomics of the fungal order Sordariales.</title>
        <authorList>
            <consortium name="Lawrence Berkeley National Laboratory"/>
            <person name="Hensen N."/>
            <person name="Bonometti L."/>
            <person name="Westerberg I."/>
            <person name="Brannstrom I.O."/>
            <person name="Guillou S."/>
            <person name="Cros-Aarteil S."/>
            <person name="Calhoun S."/>
            <person name="Haridas S."/>
            <person name="Kuo A."/>
            <person name="Mondo S."/>
            <person name="Pangilinan J."/>
            <person name="Riley R."/>
            <person name="Labutti K."/>
            <person name="Andreopoulos B."/>
            <person name="Lipzen A."/>
            <person name="Chen C."/>
            <person name="Yanf M."/>
            <person name="Daum C."/>
            <person name="Ng V."/>
            <person name="Clum A."/>
            <person name="Steindorff A."/>
            <person name="Ohm R."/>
            <person name="Martin F."/>
            <person name="Silar P."/>
            <person name="Natvig D."/>
            <person name="Lalanne C."/>
            <person name="Gautier V."/>
            <person name="Ament-Velasquez S.L."/>
            <person name="Kruys A."/>
            <person name="Hutchinson M.I."/>
            <person name="Powell A.J."/>
            <person name="Barry K."/>
            <person name="Miller A.N."/>
            <person name="Grigoriev I.V."/>
            <person name="Debuchy R."/>
            <person name="Gladieux P."/>
            <person name="Thoren M.H."/>
            <person name="Johannesson H."/>
        </authorList>
    </citation>
    <scope>NUCLEOTIDE SEQUENCE</scope>
    <source>
        <strain evidence="1">SMH2532-1</strain>
    </source>
</reference>
<accession>A0AA39Y6C0</accession>
<gene>
    <name evidence="1" type="ORF">B0T16DRAFT_391224</name>
</gene>
<evidence type="ECO:0000313" key="1">
    <source>
        <dbReference type="EMBL" id="KAK0646862.1"/>
    </source>
</evidence>
<protein>
    <submittedName>
        <fullName evidence="1">Uncharacterized protein</fullName>
    </submittedName>
</protein>
<sequence>MGTLCHQTYSISLTIFNSQGLLRQRTGKKADDHLAELRCADQENGRERKVSPSHLRIQHFDVKLPGSNLLGQIKIWGSLTLVAVALVPQALAQTTCNTASAINYLHSTASFPASCYAQVLKDDLKWCSSVLKIKDSKTTSTVYKTTGFRTTTVTEPLTQSRTGTTTSIETAPPVTTIFTTTITAKNGSGSGNIGGSIGGISGGISGSTSVSQLLACGYNPRCESPEPGPSSATSSIAYSTTLSPSSSTYLSLEASSIPSSLTSFLLESSSAEVPTPTPSSAVSSTVVSSSAVSSTVIIPSTVPTPSLPIQCSPGYVYQGMDLDGQYPDSLTWAGQAFDGYDLPTLSSCVAHCDEVVPRAVVATWITGSRWSLQVLCQ</sequence>